<dbReference type="InterPro" id="IPR035959">
    <property type="entry name" value="RutC-like_sf"/>
</dbReference>
<dbReference type="CDD" id="cd06155">
    <property type="entry name" value="eu_AANH_C_1"/>
    <property type="match status" value="1"/>
</dbReference>
<dbReference type="GO" id="GO:0017178">
    <property type="term" value="F:diphthine-ammonia ligase activity"/>
    <property type="evidence" value="ECO:0007669"/>
    <property type="project" value="UniProtKB-EC"/>
</dbReference>
<dbReference type="SUPFAM" id="SSF55298">
    <property type="entry name" value="YjgF-like"/>
    <property type="match status" value="2"/>
</dbReference>
<comment type="caution">
    <text evidence="11">The sequence shown here is derived from an EMBL/GenBank/DDBJ whole genome shotgun (WGS) entry which is preliminary data.</text>
</comment>
<gene>
    <name evidence="11" type="ORF">D9615_000523</name>
</gene>
<evidence type="ECO:0000256" key="8">
    <source>
        <dbReference type="ARBA" id="ARBA00031552"/>
    </source>
</evidence>
<proteinExistence type="predicted"/>
<evidence type="ECO:0000256" key="5">
    <source>
        <dbReference type="ARBA" id="ARBA00022741"/>
    </source>
</evidence>
<keyword evidence="6" id="KW-0067">ATP-binding</keyword>
<evidence type="ECO:0000256" key="3">
    <source>
        <dbReference type="ARBA" id="ARBA00018426"/>
    </source>
</evidence>
<dbReference type="FunFam" id="3.40.50.620:FF:000145">
    <property type="entry name" value="ATP-binding domain containing protein"/>
    <property type="match status" value="1"/>
</dbReference>
<evidence type="ECO:0000256" key="9">
    <source>
        <dbReference type="ARBA" id="ARBA00048108"/>
    </source>
</evidence>
<dbReference type="EC" id="6.3.1.14" evidence="2"/>
<dbReference type="GO" id="GO:0005524">
    <property type="term" value="F:ATP binding"/>
    <property type="evidence" value="ECO:0007669"/>
    <property type="project" value="UniProtKB-KW"/>
</dbReference>
<evidence type="ECO:0000256" key="4">
    <source>
        <dbReference type="ARBA" id="ARBA00022598"/>
    </source>
</evidence>
<reference evidence="11 12" key="1">
    <citation type="journal article" date="2020" name="ISME J.">
        <title>Uncovering the hidden diversity of litter-decomposition mechanisms in mushroom-forming fungi.</title>
        <authorList>
            <person name="Floudas D."/>
            <person name="Bentzer J."/>
            <person name="Ahren D."/>
            <person name="Johansson T."/>
            <person name="Persson P."/>
            <person name="Tunlid A."/>
        </authorList>
    </citation>
    <scope>NUCLEOTIDE SEQUENCE [LARGE SCALE GENOMIC DNA]</scope>
    <source>
        <strain evidence="11 12">CBS 661.87</strain>
    </source>
</reference>
<evidence type="ECO:0000313" key="11">
    <source>
        <dbReference type="EMBL" id="KAF5387982.1"/>
    </source>
</evidence>
<dbReference type="Gene3D" id="3.30.1330.40">
    <property type="entry name" value="RutC-like"/>
    <property type="match status" value="2"/>
</dbReference>
<evidence type="ECO:0000256" key="1">
    <source>
        <dbReference type="ARBA" id="ARBA00005156"/>
    </source>
</evidence>
<sequence length="709" mass="78095">MKYLALLSGGKDSCFNLLHCAKNGHELVAAASLGPEVGKEELDSYLYQTVGQDAIEFVARALDVPLYRRVITGNAVEQGSEYGSRNAKTAHGVQGDETEDLFALLSEVKSHHQDIQGVSVGAILSNYQRVRVEHVCQRLGLTPLCYLWNRDQAELFTEMISAGMEAILIKVAGIGLTTKHLGKTLAQMQPTLVKLNQLYGAHICGEGGEYETLTLDCPLFKHRIVPTEVEPVIHLDNDVATVAFLRIKNAVLEAKPPQETFELPIPPLLEDDFITLRDNLATSQKAPLQAPQCDTAEPTHVDELPAKVAASRKLNSWISISNIERPLDSSLAEISIEEEVTECFGLLEARLKEHGLNISNCTNINIFISSIDLFARVNAIYSTFFGSSPPARACVAVDLPLPIRVRLDCIAFVESSPTDRQALHVQSLSYWAPANIGPYSQAITAGERIFISGQIGLIPSQLALPSTRSLSLETALASQHVSRVTDVLRGNSGLGWPGYSQLVLYWLADTNDLLHVKRVHYASREAPRAPTLYIVVKALPKNASIEKQVLLHTGRCAVVDEDEDDGIIMEFRKPIFEQRKKSHCSEVSFLNVPSTEHIDFPDGAVLEWEMSRFDESDAACAIISVKGGDSPLLSEAIRVMGTMSPFAALSKRSLSVRLFYIPSRAASFPVFSQNIFENETRPPTTPIPCRFISTNDVDDWDYVMCIIQS</sequence>
<dbReference type="GO" id="GO:0017183">
    <property type="term" value="P:protein histidyl modification to diphthamide"/>
    <property type="evidence" value="ECO:0007669"/>
    <property type="project" value="TreeGrafter"/>
</dbReference>
<evidence type="ECO:0000256" key="2">
    <source>
        <dbReference type="ARBA" id="ARBA00012089"/>
    </source>
</evidence>
<dbReference type="Gene3D" id="3.90.1490.10">
    <property type="entry name" value="putative n-type atp pyrophosphatase, domain 2"/>
    <property type="match status" value="1"/>
</dbReference>
<dbReference type="FunFam" id="3.90.1490.10:FF:000001">
    <property type="entry name" value="Diphthine--ammonia ligase"/>
    <property type="match status" value="1"/>
</dbReference>
<dbReference type="AlphaFoldDB" id="A0A8H5MBM4"/>
<dbReference type="Pfam" id="PF01042">
    <property type="entry name" value="Ribonuc_L-PSP"/>
    <property type="match status" value="1"/>
</dbReference>
<dbReference type="CDD" id="cd01994">
    <property type="entry name" value="AANH_PF0828-like"/>
    <property type="match status" value="1"/>
</dbReference>
<feature type="domain" description="Diphthamide synthase" evidence="10">
    <location>
        <begin position="89"/>
        <end position="235"/>
    </location>
</feature>
<keyword evidence="4" id="KW-0436">Ligase</keyword>
<dbReference type="NCBIfam" id="TIGR00290">
    <property type="entry name" value="MJ0570_dom"/>
    <property type="match status" value="1"/>
</dbReference>
<comment type="catalytic activity">
    <reaction evidence="9">
        <text>diphthine-[translation elongation factor 2] + NH4(+) + ATP = diphthamide-[translation elongation factor 2] + AMP + diphosphate + H(+)</text>
        <dbReference type="Rhea" id="RHEA:19753"/>
        <dbReference type="Rhea" id="RHEA-COMP:10172"/>
        <dbReference type="Rhea" id="RHEA-COMP:10174"/>
        <dbReference type="ChEBI" id="CHEBI:15378"/>
        <dbReference type="ChEBI" id="CHEBI:16692"/>
        <dbReference type="ChEBI" id="CHEBI:28938"/>
        <dbReference type="ChEBI" id="CHEBI:30616"/>
        <dbReference type="ChEBI" id="CHEBI:33019"/>
        <dbReference type="ChEBI" id="CHEBI:82696"/>
        <dbReference type="ChEBI" id="CHEBI:456215"/>
        <dbReference type="EC" id="6.3.1.14"/>
    </reaction>
</comment>
<dbReference type="EMBL" id="JAACJP010000001">
    <property type="protein sequence ID" value="KAF5387982.1"/>
    <property type="molecule type" value="Genomic_DNA"/>
</dbReference>
<dbReference type="Proteomes" id="UP000565441">
    <property type="component" value="Unassembled WGS sequence"/>
</dbReference>
<name>A0A8H5MBM4_9AGAR</name>
<dbReference type="SUPFAM" id="SSF52402">
    <property type="entry name" value="Adenine nucleotide alpha hydrolases-like"/>
    <property type="match status" value="1"/>
</dbReference>
<organism evidence="11 12">
    <name type="scientific">Tricholomella constricta</name>
    <dbReference type="NCBI Taxonomy" id="117010"/>
    <lineage>
        <taxon>Eukaryota</taxon>
        <taxon>Fungi</taxon>
        <taxon>Dikarya</taxon>
        <taxon>Basidiomycota</taxon>
        <taxon>Agaricomycotina</taxon>
        <taxon>Agaricomycetes</taxon>
        <taxon>Agaricomycetidae</taxon>
        <taxon>Agaricales</taxon>
        <taxon>Tricholomatineae</taxon>
        <taxon>Lyophyllaceae</taxon>
        <taxon>Tricholomella</taxon>
    </lineage>
</organism>
<dbReference type="InterPro" id="IPR030662">
    <property type="entry name" value="DPH6/MJ0570"/>
</dbReference>
<evidence type="ECO:0000259" key="10">
    <source>
        <dbReference type="Pfam" id="PF01902"/>
    </source>
</evidence>
<evidence type="ECO:0000256" key="7">
    <source>
        <dbReference type="ARBA" id="ARBA00029814"/>
    </source>
</evidence>
<dbReference type="InterPro" id="IPR006175">
    <property type="entry name" value="YjgF/YER057c/UK114"/>
</dbReference>
<protein>
    <recommendedName>
        <fullName evidence="3">Diphthine--ammonia ligase</fullName>
        <ecNumber evidence="2">6.3.1.14</ecNumber>
    </recommendedName>
    <alternativeName>
        <fullName evidence="7">Diphthamide synthase</fullName>
    </alternativeName>
    <alternativeName>
        <fullName evidence="8">Diphthamide synthetase</fullName>
    </alternativeName>
</protein>
<dbReference type="InterPro" id="IPR014729">
    <property type="entry name" value="Rossmann-like_a/b/a_fold"/>
</dbReference>
<evidence type="ECO:0000313" key="12">
    <source>
        <dbReference type="Proteomes" id="UP000565441"/>
    </source>
</evidence>
<accession>A0A8H5MBM4</accession>
<keyword evidence="12" id="KW-1185">Reference proteome</keyword>
<comment type="pathway">
    <text evidence="1">Protein modification; peptidyl-diphthamide biosynthesis.</text>
</comment>
<dbReference type="OrthoDB" id="686384at2759"/>
<dbReference type="PANTHER" id="PTHR12196:SF2">
    <property type="entry name" value="DIPHTHINE--AMMONIA LIGASE"/>
    <property type="match status" value="1"/>
</dbReference>
<evidence type="ECO:0000256" key="6">
    <source>
        <dbReference type="ARBA" id="ARBA00022840"/>
    </source>
</evidence>
<dbReference type="PANTHER" id="PTHR12196">
    <property type="entry name" value="DOMAIN OF UNKNOWN FUNCTION 71 DUF71 -CONTAINING PROTEIN"/>
    <property type="match status" value="1"/>
</dbReference>
<feature type="domain" description="Diphthamide synthase" evidence="10">
    <location>
        <begin position="1"/>
        <end position="80"/>
    </location>
</feature>
<dbReference type="InterPro" id="IPR002761">
    <property type="entry name" value="Diphthami_syn_dom"/>
</dbReference>
<dbReference type="Pfam" id="PF01902">
    <property type="entry name" value="Diphthami_syn_2"/>
    <property type="match status" value="2"/>
</dbReference>
<keyword evidence="5" id="KW-0547">Nucleotide-binding</keyword>
<dbReference type="Gene3D" id="3.40.50.620">
    <property type="entry name" value="HUPs"/>
    <property type="match status" value="1"/>
</dbReference>